<feature type="domain" description="Response regulatory" evidence="3">
    <location>
        <begin position="6"/>
        <end position="120"/>
    </location>
</feature>
<feature type="modified residue" description="4-aspartylphosphate" evidence="2">
    <location>
        <position position="55"/>
    </location>
</feature>
<dbReference type="EMBL" id="JACCHP010000004">
    <property type="protein sequence ID" value="MBH5397773.1"/>
    <property type="molecule type" value="Genomic_DNA"/>
</dbReference>
<evidence type="ECO:0000256" key="1">
    <source>
        <dbReference type="ARBA" id="ARBA00022553"/>
    </source>
</evidence>
<reference evidence="4 5" key="1">
    <citation type="submission" date="2020-07" db="EMBL/GenBank/DDBJ databases">
        <title>Bradyrhizobium diversity isolated from nodules of indigenous legumes of Western Australia.</title>
        <authorList>
            <person name="Klepa M.S."/>
        </authorList>
    </citation>
    <scope>NUCLEOTIDE SEQUENCE [LARGE SCALE GENOMIC DNA]</scope>
    <source>
        <strain evidence="4 5">CNPSo 4010</strain>
    </source>
</reference>
<evidence type="ECO:0000256" key="2">
    <source>
        <dbReference type="PROSITE-ProRule" id="PRU00169"/>
    </source>
</evidence>
<dbReference type="InterPro" id="IPR050595">
    <property type="entry name" value="Bact_response_regulator"/>
</dbReference>
<evidence type="ECO:0000313" key="4">
    <source>
        <dbReference type="EMBL" id="MBH5397773.1"/>
    </source>
</evidence>
<dbReference type="SMART" id="SM00448">
    <property type="entry name" value="REC"/>
    <property type="match status" value="1"/>
</dbReference>
<keyword evidence="1 2" id="KW-0597">Phosphoprotein</keyword>
<organism evidence="4 5">
    <name type="scientific">Bradyrhizobium agreste</name>
    <dbReference type="NCBI Taxonomy" id="2751811"/>
    <lineage>
        <taxon>Bacteria</taxon>
        <taxon>Pseudomonadati</taxon>
        <taxon>Pseudomonadota</taxon>
        <taxon>Alphaproteobacteria</taxon>
        <taxon>Hyphomicrobiales</taxon>
        <taxon>Nitrobacteraceae</taxon>
        <taxon>Bradyrhizobium</taxon>
    </lineage>
</organism>
<dbReference type="PANTHER" id="PTHR44591">
    <property type="entry name" value="STRESS RESPONSE REGULATOR PROTEIN 1"/>
    <property type="match status" value="1"/>
</dbReference>
<dbReference type="RefSeq" id="WP_197959125.1">
    <property type="nucleotide sequence ID" value="NZ_JACCHP010000004.1"/>
</dbReference>
<dbReference type="PANTHER" id="PTHR44591:SF21">
    <property type="entry name" value="TWO-COMPONENT RESPONSE REGULATOR"/>
    <property type="match status" value="1"/>
</dbReference>
<accession>A0ABS0PKQ5</accession>
<name>A0ABS0PKQ5_9BRAD</name>
<sequence>MHLRESVFVVDDDPSMRTSMDRLLRGHGFATTLFDTGNALLDHGGFQTAICIILDIDLGTKSGIEVRRNLAEKGIAAPVIYVTGNDSPTNRAAAIASGCIAYLIKPFAAQSLIESVQRARIL</sequence>
<dbReference type="PROSITE" id="PS50110">
    <property type="entry name" value="RESPONSE_REGULATORY"/>
    <property type="match status" value="1"/>
</dbReference>
<dbReference type="SUPFAM" id="SSF52172">
    <property type="entry name" value="CheY-like"/>
    <property type="match status" value="1"/>
</dbReference>
<evidence type="ECO:0000313" key="5">
    <source>
        <dbReference type="Proteomes" id="UP000807370"/>
    </source>
</evidence>
<dbReference type="InterPro" id="IPR011006">
    <property type="entry name" value="CheY-like_superfamily"/>
</dbReference>
<dbReference type="Gene3D" id="3.40.50.2300">
    <property type="match status" value="1"/>
</dbReference>
<dbReference type="Proteomes" id="UP000807370">
    <property type="component" value="Unassembled WGS sequence"/>
</dbReference>
<dbReference type="Pfam" id="PF00072">
    <property type="entry name" value="Response_reg"/>
    <property type="match status" value="1"/>
</dbReference>
<protein>
    <submittedName>
        <fullName evidence="4">Response regulator</fullName>
    </submittedName>
</protein>
<evidence type="ECO:0000259" key="3">
    <source>
        <dbReference type="PROSITE" id="PS50110"/>
    </source>
</evidence>
<proteinExistence type="predicted"/>
<gene>
    <name evidence="4" type="ORF">HZZ13_08185</name>
</gene>
<dbReference type="InterPro" id="IPR001789">
    <property type="entry name" value="Sig_transdc_resp-reg_receiver"/>
</dbReference>
<keyword evidence="5" id="KW-1185">Reference proteome</keyword>
<comment type="caution">
    <text evidence="4">The sequence shown here is derived from an EMBL/GenBank/DDBJ whole genome shotgun (WGS) entry which is preliminary data.</text>
</comment>